<sequence length="311" mass="34243">MDRFNVQSITINASGNSGLRLAVQVFTPKHTPKPRLNILLSHANGYHKELWYPIIAQLANINARFIAYDIRNQGDSALLNAGKLEKEKFSWLQNVDDILTVVDALQLQAPIMAVGHSIGGACVLIAEHKRPNTFVRIISLDPVCGPLSVDDPMYAAGIDVVVGKSAKRRSRWANRDEAKAAFVKRPFFQSWEEEMLDLHIKYGLFDDAATGEVVLKCTPQEEVNTFIGNQNASRLAYDCLPELKCPVLFIGGLDSDYNPAGNTEGNAERCVYGELLMLENTGHLVPMEKPLAVVGEIKRYAAAAISLPGKL</sequence>
<name>A0A4V1IWC9_9FUNG</name>
<evidence type="ECO:0000259" key="1">
    <source>
        <dbReference type="Pfam" id="PF00561"/>
    </source>
</evidence>
<evidence type="ECO:0000313" key="3">
    <source>
        <dbReference type="Proteomes" id="UP000271241"/>
    </source>
</evidence>
<dbReference type="OrthoDB" id="94039at2759"/>
<dbReference type="GO" id="GO:0016787">
    <property type="term" value="F:hydrolase activity"/>
    <property type="evidence" value="ECO:0007669"/>
    <property type="project" value="UniProtKB-KW"/>
</dbReference>
<dbReference type="GO" id="GO:0016020">
    <property type="term" value="C:membrane"/>
    <property type="evidence" value="ECO:0007669"/>
    <property type="project" value="TreeGrafter"/>
</dbReference>
<dbReference type="AlphaFoldDB" id="A0A4V1IWC9"/>
<dbReference type="Gene3D" id="3.40.50.1820">
    <property type="entry name" value="alpha/beta hydrolase"/>
    <property type="match status" value="1"/>
</dbReference>
<organism evidence="2 3">
    <name type="scientific">Thamnocephalis sphaerospora</name>
    <dbReference type="NCBI Taxonomy" id="78915"/>
    <lineage>
        <taxon>Eukaryota</taxon>
        <taxon>Fungi</taxon>
        <taxon>Fungi incertae sedis</taxon>
        <taxon>Zoopagomycota</taxon>
        <taxon>Zoopagomycotina</taxon>
        <taxon>Zoopagomycetes</taxon>
        <taxon>Zoopagales</taxon>
        <taxon>Sigmoideomycetaceae</taxon>
        <taxon>Thamnocephalis</taxon>
    </lineage>
</organism>
<dbReference type="InterPro" id="IPR050266">
    <property type="entry name" value="AB_hydrolase_sf"/>
</dbReference>
<keyword evidence="2" id="KW-0378">Hydrolase</keyword>
<dbReference type="STRING" id="78915.A0A4V1IWC9"/>
<dbReference type="SUPFAM" id="SSF53474">
    <property type="entry name" value="alpha/beta-Hydrolases"/>
    <property type="match status" value="1"/>
</dbReference>
<reference evidence="3" key="1">
    <citation type="journal article" date="2018" name="Nat. Microbiol.">
        <title>Leveraging single-cell genomics to expand the fungal tree of life.</title>
        <authorList>
            <person name="Ahrendt S.R."/>
            <person name="Quandt C.A."/>
            <person name="Ciobanu D."/>
            <person name="Clum A."/>
            <person name="Salamov A."/>
            <person name="Andreopoulos B."/>
            <person name="Cheng J.F."/>
            <person name="Woyke T."/>
            <person name="Pelin A."/>
            <person name="Henrissat B."/>
            <person name="Reynolds N.K."/>
            <person name="Benny G.L."/>
            <person name="Smith M.E."/>
            <person name="James T.Y."/>
            <person name="Grigoriev I.V."/>
        </authorList>
    </citation>
    <scope>NUCLEOTIDE SEQUENCE [LARGE SCALE GENOMIC DNA]</scope>
    <source>
        <strain evidence="3">RSA 1356</strain>
    </source>
</reference>
<keyword evidence="3" id="KW-1185">Reference proteome</keyword>
<gene>
    <name evidence="2" type="ORF">THASP1DRAFT_31065</name>
</gene>
<dbReference type="PANTHER" id="PTHR43798:SF33">
    <property type="entry name" value="HYDROLASE, PUTATIVE (AFU_ORTHOLOGUE AFUA_2G14860)-RELATED"/>
    <property type="match status" value="1"/>
</dbReference>
<dbReference type="EMBL" id="KZ992763">
    <property type="protein sequence ID" value="RKP07119.1"/>
    <property type="molecule type" value="Genomic_DNA"/>
</dbReference>
<dbReference type="InterPro" id="IPR029058">
    <property type="entry name" value="AB_hydrolase_fold"/>
</dbReference>
<dbReference type="Proteomes" id="UP000271241">
    <property type="component" value="Unassembled WGS sequence"/>
</dbReference>
<feature type="domain" description="AB hydrolase-1" evidence="1">
    <location>
        <begin position="38"/>
        <end position="290"/>
    </location>
</feature>
<proteinExistence type="predicted"/>
<protein>
    <submittedName>
        <fullName evidence="2">Alpha/Beta hydrolase protein</fullName>
    </submittedName>
</protein>
<dbReference type="Pfam" id="PF00561">
    <property type="entry name" value="Abhydrolase_1"/>
    <property type="match status" value="1"/>
</dbReference>
<dbReference type="InterPro" id="IPR000073">
    <property type="entry name" value="AB_hydrolase_1"/>
</dbReference>
<evidence type="ECO:0000313" key="2">
    <source>
        <dbReference type="EMBL" id="RKP07119.1"/>
    </source>
</evidence>
<dbReference type="PANTHER" id="PTHR43798">
    <property type="entry name" value="MONOACYLGLYCEROL LIPASE"/>
    <property type="match status" value="1"/>
</dbReference>
<accession>A0A4V1IWC9</accession>